<comment type="caution">
    <text evidence="1">The sequence shown here is derived from an EMBL/GenBank/DDBJ whole genome shotgun (WGS) entry which is preliminary data.</text>
</comment>
<dbReference type="EMBL" id="JASUBT010000018">
    <property type="protein sequence ID" value="MDL4937420.1"/>
    <property type="molecule type" value="Genomic_DNA"/>
</dbReference>
<dbReference type="AlphaFoldDB" id="A0ABD4ZXG9"/>
<dbReference type="RefSeq" id="WP_179934451.1">
    <property type="nucleotide sequence ID" value="NZ_CP078506.1"/>
</dbReference>
<evidence type="ECO:0000313" key="1">
    <source>
        <dbReference type="EMBL" id="MDL4937420.1"/>
    </source>
</evidence>
<sequence>MILSESFLYHKSVSIQLNTKDEFGRFLDPLVGLFLGEAYDDYFVINDQQIFWSDVRHIEIKKEQKWFDIDYFRNKGSPSKVEEKNKEIDSEVELIKNEYYQSFLEDD</sequence>
<gene>
    <name evidence="1" type="ORF">QRX88_17085</name>
</gene>
<proteinExistence type="predicted"/>
<dbReference type="Proteomes" id="UP001241571">
    <property type="component" value="Unassembled WGS sequence"/>
</dbReference>
<protein>
    <submittedName>
        <fullName evidence="1">Uncharacterized protein</fullName>
    </submittedName>
</protein>
<accession>A0ABD4ZXG9</accession>
<organism evidence="1 2">
    <name type="scientific">Enterococcus gallinarum</name>
    <dbReference type="NCBI Taxonomy" id="1353"/>
    <lineage>
        <taxon>Bacteria</taxon>
        <taxon>Bacillati</taxon>
        <taxon>Bacillota</taxon>
        <taxon>Bacilli</taxon>
        <taxon>Lactobacillales</taxon>
        <taxon>Enterococcaceae</taxon>
        <taxon>Enterococcus</taxon>
    </lineage>
</organism>
<name>A0ABD4ZXG9_ENTGA</name>
<reference evidence="1 2" key="1">
    <citation type="submission" date="2023-06" db="EMBL/GenBank/DDBJ databases">
        <title>Acute promotion of culturable opportunistic pathogens and persistent increase of antibiotic resistance following antibiotic exposure in mouse gut microbiota.</title>
        <authorList>
            <person name="Li L."/>
            <person name="Wang B."/>
            <person name="Sun Y."/>
            <person name="Wang M."/>
            <person name="Xu H."/>
        </authorList>
    </citation>
    <scope>NUCLEOTIDE SEQUENCE [LARGE SCALE GENOMIC DNA]</scope>
    <source>
        <strain evidence="1 2">CRI2_2</strain>
    </source>
</reference>
<evidence type="ECO:0000313" key="2">
    <source>
        <dbReference type="Proteomes" id="UP001241571"/>
    </source>
</evidence>